<dbReference type="InterPro" id="IPR036772">
    <property type="entry name" value="SRCR-like_dom_sf"/>
</dbReference>
<keyword evidence="4" id="KW-0675">Receptor</keyword>
<evidence type="ECO:0000259" key="8">
    <source>
        <dbReference type="PROSITE" id="PS50038"/>
    </source>
</evidence>
<feature type="domain" description="FZ" evidence="8">
    <location>
        <begin position="143"/>
        <end position="294"/>
    </location>
</feature>
<dbReference type="SUPFAM" id="SSF56112">
    <property type="entry name" value="Protein kinase-like (PK-like)"/>
    <property type="match status" value="2"/>
</dbReference>
<keyword evidence="1" id="KW-0732">Signal</keyword>
<evidence type="ECO:0000259" key="9">
    <source>
        <dbReference type="PROSITE" id="PS50287"/>
    </source>
</evidence>
<dbReference type="PRINTS" id="PR00109">
    <property type="entry name" value="TYRKINASE"/>
</dbReference>
<dbReference type="InterPro" id="IPR020067">
    <property type="entry name" value="Frizzled_dom"/>
</dbReference>
<dbReference type="FunFam" id="3.10.250.10:FF:000007">
    <property type="entry name" value="Soluble scavenger receptor cysteine-rich domain-containing protein SSC5D"/>
    <property type="match status" value="1"/>
</dbReference>
<evidence type="ECO:0000256" key="5">
    <source>
        <dbReference type="ARBA" id="ARBA00023180"/>
    </source>
</evidence>
<evidence type="ECO:0008006" key="11">
    <source>
        <dbReference type="Google" id="ProtNLM"/>
    </source>
</evidence>
<keyword evidence="2" id="KW-0677">Repeat</keyword>
<dbReference type="Pfam" id="PF00530">
    <property type="entry name" value="SRCR"/>
    <property type="match status" value="1"/>
</dbReference>
<dbReference type="Gene3D" id="3.30.200.20">
    <property type="entry name" value="Phosphorylase Kinase, domain 1"/>
    <property type="match status" value="1"/>
</dbReference>
<protein>
    <recommendedName>
        <fullName evidence="11">Protein kinase domain-containing protein</fullName>
    </recommendedName>
</protein>
<proteinExistence type="predicted"/>
<dbReference type="GO" id="GO:0004714">
    <property type="term" value="F:transmembrane receptor protein tyrosine kinase activity"/>
    <property type="evidence" value="ECO:0007669"/>
    <property type="project" value="TreeGrafter"/>
</dbReference>
<feature type="domain" description="Protein kinase" evidence="7">
    <location>
        <begin position="297"/>
        <end position="563"/>
    </location>
</feature>
<dbReference type="InterPro" id="IPR001245">
    <property type="entry name" value="Ser-Thr/Tyr_kinase_cat_dom"/>
</dbReference>
<dbReference type="InterPro" id="IPR050122">
    <property type="entry name" value="RTK"/>
</dbReference>
<dbReference type="STRING" id="400682.A0A1X7TRZ3"/>
<evidence type="ECO:0000259" key="7">
    <source>
        <dbReference type="PROSITE" id="PS50011"/>
    </source>
</evidence>
<dbReference type="PANTHER" id="PTHR24416:SF564">
    <property type="entry name" value="MACROPHAGE-STIMULATING PROTEIN RECEPTOR"/>
    <property type="match status" value="1"/>
</dbReference>
<evidence type="ECO:0000256" key="6">
    <source>
        <dbReference type="PROSITE-ProRule" id="PRU00196"/>
    </source>
</evidence>
<dbReference type="GO" id="GO:0043235">
    <property type="term" value="C:receptor complex"/>
    <property type="evidence" value="ECO:0007669"/>
    <property type="project" value="TreeGrafter"/>
</dbReference>
<dbReference type="SUPFAM" id="SSF56487">
    <property type="entry name" value="SRCR-like"/>
    <property type="match status" value="1"/>
</dbReference>
<dbReference type="OrthoDB" id="10261027at2759"/>
<dbReference type="PROSITE" id="PS50038">
    <property type="entry name" value="FZ"/>
    <property type="match status" value="1"/>
</dbReference>
<dbReference type="Gene3D" id="1.10.510.10">
    <property type="entry name" value="Transferase(Phosphotransferase) domain 1"/>
    <property type="match status" value="1"/>
</dbReference>
<dbReference type="PRINTS" id="PR00258">
    <property type="entry name" value="SPERACTRCPTR"/>
</dbReference>
<keyword evidence="5" id="KW-0325">Glycoprotein</keyword>
<dbReference type="SMART" id="SM00202">
    <property type="entry name" value="SR"/>
    <property type="match status" value="1"/>
</dbReference>
<dbReference type="PROSITE" id="PS50011">
    <property type="entry name" value="PROTEIN_KINASE_DOM"/>
    <property type="match status" value="1"/>
</dbReference>
<dbReference type="PROSITE" id="PS50287">
    <property type="entry name" value="SRCR_2"/>
    <property type="match status" value="1"/>
</dbReference>
<organism evidence="10">
    <name type="scientific">Amphimedon queenslandica</name>
    <name type="common">Sponge</name>
    <dbReference type="NCBI Taxonomy" id="400682"/>
    <lineage>
        <taxon>Eukaryota</taxon>
        <taxon>Metazoa</taxon>
        <taxon>Porifera</taxon>
        <taxon>Demospongiae</taxon>
        <taxon>Heteroscleromorpha</taxon>
        <taxon>Haplosclerida</taxon>
        <taxon>Niphatidae</taxon>
        <taxon>Amphimedon</taxon>
    </lineage>
</organism>
<feature type="disulfide bond" evidence="6">
    <location>
        <begin position="90"/>
        <end position="100"/>
    </location>
</feature>
<dbReference type="EnsemblMetazoa" id="Aqu2.1.17765_001">
    <property type="protein sequence ID" value="Aqu2.1.17765_001"/>
    <property type="gene ID" value="Aqu2.1.17765"/>
</dbReference>
<dbReference type="PANTHER" id="PTHR24416">
    <property type="entry name" value="TYROSINE-PROTEIN KINASE RECEPTOR"/>
    <property type="match status" value="1"/>
</dbReference>
<dbReference type="Gene3D" id="1.10.2000.10">
    <property type="entry name" value="Frizzled cysteine-rich domain"/>
    <property type="match status" value="1"/>
</dbReference>
<evidence type="ECO:0000256" key="3">
    <source>
        <dbReference type="ARBA" id="ARBA00023157"/>
    </source>
</evidence>
<sequence>MRKATGLNPALDPGCFYGQIRLVNGGGPNVGRLEICRNNIWELVCNNDWSYTNAQVVCRQLGHPTDGATVLNETYFGAGNGSILLGDIVCSGSESTILQCTHSSVGSHNCGPNDTVGIQCAESIKNVSVCDTELSDQLWALMRANGNCEQYYKTGFKGFCDDFYNPGVTYVYIPKRRLGGSQTLLRQFSEANVFLIQIPPHCREIAKNVLCTHYYLPCGFNGTLHVPLPLCPDVCRYMSETLCPDIWSFVATFLISNSVDPEYRNDEGVKLPVCNNTDQMINYLNLSSDCCSNGGVILPSSTIITSEFGIVYRGVMTIENKIPEPVAIKTLKGFYKESDIDSLLDECIIMMSFDNLNVLPLIGVCLDLGPAPYIIMPFMSRGSLLSYLKKERPNLTVADTSEEDIILNVRKQLLSICLQVANGMSYLASQRFIHRDLAARNCMIDDNGIIKVADFGISEDIYACNYFRQLKGSEFGIVYRGVMTNNPQLPKAVAVKTLKGFYKERDIDSLLDECIIMMSFSNLNVLPLIGVCLDLGPAPYIIMPFMSRGSLLSYLKKERPNLT</sequence>
<dbReference type="GO" id="GO:0005524">
    <property type="term" value="F:ATP binding"/>
    <property type="evidence" value="ECO:0007669"/>
    <property type="project" value="InterPro"/>
</dbReference>
<dbReference type="InterPro" id="IPR000719">
    <property type="entry name" value="Prot_kinase_dom"/>
</dbReference>
<accession>A0A1X7TRZ3</accession>
<dbReference type="InterPro" id="IPR036790">
    <property type="entry name" value="Frizzled_dom_sf"/>
</dbReference>
<dbReference type="AlphaFoldDB" id="A0A1X7TRZ3"/>
<feature type="domain" description="SRCR" evidence="9">
    <location>
        <begin position="20"/>
        <end position="121"/>
    </location>
</feature>
<dbReference type="InterPro" id="IPR001190">
    <property type="entry name" value="SRCR"/>
</dbReference>
<dbReference type="GO" id="GO:0007169">
    <property type="term" value="P:cell surface receptor protein tyrosine kinase signaling pathway"/>
    <property type="evidence" value="ECO:0007669"/>
    <property type="project" value="TreeGrafter"/>
</dbReference>
<dbReference type="InParanoid" id="A0A1X7TRZ3"/>
<evidence type="ECO:0000256" key="1">
    <source>
        <dbReference type="ARBA" id="ARBA00022729"/>
    </source>
</evidence>
<evidence type="ECO:0000256" key="4">
    <source>
        <dbReference type="ARBA" id="ARBA00023170"/>
    </source>
</evidence>
<evidence type="ECO:0000256" key="2">
    <source>
        <dbReference type="ARBA" id="ARBA00022737"/>
    </source>
</evidence>
<evidence type="ECO:0000313" key="10">
    <source>
        <dbReference type="EnsemblMetazoa" id="Aqu2.1.17765_001"/>
    </source>
</evidence>
<dbReference type="GO" id="GO:0016477">
    <property type="term" value="P:cell migration"/>
    <property type="evidence" value="ECO:0007669"/>
    <property type="project" value="TreeGrafter"/>
</dbReference>
<dbReference type="InterPro" id="IPR008266">
    <property type="entry name" value="Tyr_kinase_AS"/>
</dbReference>
<reference evidence="10" key="1">
    <citation type="submission" date="2017-05" db="UniProtKB">
        <authorList>
            <consortium name="EnsemblMetazoa"/>
        </authorList>
    </citation>
    <scope>IDENTIFICATION</scope>
</reference>
<dbReference type="SMART" id="SM00219">
    <property type="entry name" value="TyrKc"/>
    <property type="match status" value="1"/>
</dbReference>
<dbReference type="InterPro" id="IPR020635">
    <property type="entry name" value="Tyr_kinase_cat_dom"/>
</dbReference>
<name>A0A1X7TRZ3_AMPQE</name>
<dbReference type="Gene3D" id="3.10.250.10">
    <property type="entry name" value="SRCR-like domain"/>
    <property type="match status" value="1"/>
</dbReference>
<dbReference type="Pfam" id="PF07714">
    <property type="entry name" value="PK_Tyr_Ser-Thr"/>
    <property type="match status" value="1"/>
</dbReference>
<dbReference type="PROSITE" id="PS00109">
    <property type="entry name" value="PROTEIN_KINASE_TYR"/>
    <property type="match status" value="1"/>
</dbReference>
<comment type="caution">
    <text evidence="6">Lacks conserved residue(s) required for the propagation of feature annotation.</text>
</comment>
<dbReference type="GO" id="GO:0005886">
    <property type="term" value="C:plasma membrane"/>
    <property type="evidence" value="ECO:0007669"/>
    <property type="project" value="TreeGrafter"/>
</dbReference>
<keyword evidence="3 6" id="KW-1015">Disulfide bond</keyword>
<dbReference type="InterPro" id="IPR011009">
    <property type="entry name" value="Kinase-like_dom_sf"/>
</dbReference>